<comment type="caution">
    <text evidence="3">The sequence shown here is derived from an EMBL/GenBank/DDBJ whole genome shotgun (WGS) entry which is preliminary data.</text>
</comment>
<evidence type="ECO:0000313" key="3">
    <source>
        <dbReference type="EMBL" id="KAF9731971.1"/>
    </source>
</evidence>
<dbReference type="OrthoDB" id="5362269at2759"/>
<dbReference type="AlphaFoldDB" id="A0A9P6GB73"/>
<name>A0A9P6GB73_9PLEO</name>
<evidence type="ECO:0000256" key="2">
    <source>
        <dbReference type="SAM" id="SignalP"/>
    </source>
</evidence>
<feature type="compositionally biased region" description="Low complexity" evidence="1">
    <location>
        <begin position="50"/>
        <end position="74"/>
    </location>
</feature>
<feature type="chain" id="PRO_5040508710" evidence="2">
    <location>
        <begin position="17"/>
        <end position="199"/>
    </location>
</feature>
<dbReference type="EMBL" id="WJXW01000011">
    <property type="protein sequence ID" value="KAF9731971.1"/>
    <property type="molecule type" value="Genomic_DNA"/>
</dbReference>
<keyword evidence="4" id="KW-1185">Reference proteome</keyword>
<evidence type="ECO:0000256" key="1">
    <source>
        <dbReference type="SAM" id="MobiDB-lite"/>
    </source>
</evidence>
<organism evidence="3 4">
    <name type="scientific">Paraphaeosphaeria minitans</name>
    <dbReference type="NCBI Taxonomy" id="565426"/>
    <lineage>
        <taxon>Eukaryota</taxon>
        <taxon>Fungi</taxon>
        <taxon>Dikarya</taxon>
        <taxon>Ascomycota</taxon>
        <taxon>Pezizomycotina</taxon>
        <taxon>Dothideomycetes</taxon>
        <taxon>Pleosporomycetidae</taxon>
        <taxon>Pleosporales</taxon>
        <taxon>Massarineae</taxon>
        <taxon>Didymosphaeriaceae</taxon>
        <taxon>Paraphaeosphaeria</taxon>
    </lineage>
</organism>
<proteinExistence type="predicted"/>
<sequence>MKFLSIFLTTAAVVLAQDTVSATGAACEPHGDRWHCPSGVNEPTTPPAESAKTGASATAPAAVSTANSASPVTTEASACEPHGDHWHCPSGVAEPTTPPPATATGENHDRDEDDHDHEATASNCEPHGGHWHCPSGVAEPTTPPAETAIAASTTGTASGADSAESAGVTSSQFDGAAVAGGPMGSFQMAAAGILGLLVL</sequence>
<accession>A0A9P6GB73</accession>
<feature type="region of interest" description="Disordered" evidence="1">
    <location>
        <begin position="29"/>
        <end position="143"/>
    </location>
</feature>
<evidence type="ECO:0000313" key="4">
    <source>
        <dbReference type="Proteomes" id="UP000756921"/>
    </source>
</evidence>
<reference evidence="3" key="1">
    <citation type="journal article" date="2020" name="Mol. Plant Microbe Interact.">
        <title>Genome Sequence of the Biocontrol Agent Coniothyrium minitans strain Conio (IMI 134523).</title>
        <authorList>
            <person name="Patel D."/>
            <person name="Shittu T.A."/>
            <person name="Baroncelli R."/>
            <person name="Muthumeenakshi S."/>
            <person name="Osborne T.H."/>
            <person name="Janganan T.K."/>
            <person name="Sreenivasaprasad S."/>
        </authorList>
    </citation>
    <scope>NUCLEOTIDE SEQUENCE</scope>
    <source>
        <strain evidence="3">Conio</strain>
    </source>
</reference>
<protein>
    <submittedName>
        <fullName evidence="3">Uncharacterized protein</fullName>
    </submittedName>
</protein>
<dbReference type="Proteomes" id="UP000756921">
    <property type="component" value="Unassembled WGS sequence"/>
</dbReference>
<feature type="signal peptide" evidence="2">
    <location>
        <begin position="1"/>
        <end position="16"/>
    </location>
</feature>
<gene>
    <name evidence="3" type="ORF">PMIN01_09900</name>
</gene>
<keyword evidence="2" id="KW-0732">Signal</keyword>